<organism evidence="1 2">
    <name type="scientific">Pedobacter terrae</name>
    <dbReference type="NCBI Taxonomy" id="405671"/>
    <lineage>
        <taxon>Bacteria</taxon>
        <taxon>Pseudomonadati</taxon>
        <taxon>Bacteroidota</taxon>
        <taxon>Sphingobacteriia</taxon>
        <taxon>Sphingobacteriales</taxon>
        <taxon>Sphingobacteriaceae</taxon>
        <taxon>Pedobacter</taxon>
    </lineage>
</organism>
<evidence type="ECO:0000313" key="2">
    <source>
        <dbReference type="Proteomes" id="UP000199643"/>
    </source>
</evidence>
<accession>A0A1G7W190</accession>
<proteinExistence type="predicted"/>
<dbReference type="STRING" id="405671.SAMN05421827_10953"/>
<name>A0A1G7W190_9SPHI</name>
<keyword evidence="2" id="KW-1185">Reference proteome</keyword>
<dbReference type="AlphaFoldDB" id="A0A1G7W190"/>
<sequence length="67" mass="7879">MNLELTLKRLSFTTQPKKNAFDKPEAFFLSNAFRICWEIQSKQTNCLCSLINYELEENVTIFNRSLS</sequence>
<reference evidence="2" key="1">
    <citation type="submission" date="2016-10" db="EMBL/GenBank/DDBJ databases">
        <authorList>
            <person name="Varghese N."/>
            <person name="Submissions S."/>
        </authorList>
    </citation>
    <scope>NUCLEOTIDE SEQUENCE [LARGE SCALE GENOMIC DNA]</scope>
    <source>
        <strain evidence="2">DSM 17933</strain>
    </source>
</reference>
<dbReference type="Proteomes" id="UP000199643">
    <property type="component" value="Unassembled WGS sequence"/>
</dbReference>
<gene>
    <name evidence="1" type="ORF">SAMN05421827_10953</name>
</gene>
<evidence type="ECO:0000313" key="1">
    <source>
        <dbReference type="EMBL" id="SDG65736.1"/>
    </source>
</evidence>
<protein>
    <submittedName>
        <fullName evidence="1">Uncharacterized protein</fullName>
    </submittedName>
</protein>
<dbReference type="EMBL" id="FNCH01000009">
    <property type="protein sequence ID" value="SDG65736.1"/>
    <property type="molecule type" value="Genomic_DNA"/>
</dbReference>